<dbReference type="PANTHER" id="PTHR47894">
    <property type="entry name" value="HTH-TYPE TRANSCRIPTIONAL REGULATOR GADX"/>
    <property type="match status" value="1"/>
</dbReference>
<dbReference type="InterPro" id="IPR018062">
    <property type="entry name" value="HTH_AraC-typ_CS"/>
</dbReference>
<sequence length="356" mass="39883">MSSVTNANPKVRAFFLSVFIEAAEQKGLNTAKLLREAGISPSTLASPYKWVPLPRYIDLTNRVGDALGNQTLGGELGSAFSLTDLGPFYTLVTTARTVGMMLEAFMRFQRHWQTDTNLSIKPAEERAEICYNIGDPALWPRHHDTEFTLCALVSAMRQTVSANWRPVEILLEHDIAGREARLAEIFRAPVRGDQQYNAIVIPTSSLDMPLLLNARLDFERLQPIVERHLLDLMGEEASDPVDVVEQTRRLITEGFGQGTIHLRAIAVALGKPERTLRRQLAQQGHSFRDLLQDQRMLRARQLLESRANIPLETLAETLGYADAASFARAFKAWNGVSPRRFARARRTVRGDSGPRP</sequence>
<dbReference type="Pfam" id="PF12625">
    <property type="entry name" value="Arabinose_bd"/>
    <property type="match status" value="1"/>
</dbReference>
<dbReference type="SUPFAM" id="SSF46689">
    <property type="entry name" value="Homeodomain-like"/>
    <property type="match status" value="1"/>
</dbReference>
<proteinExistence type="predicted"/>
<evidence type="ECO:0000313" key="6">
    <source>
        <dbReference type="Proteomes" id="UP001596353"/>
    </source>
</evidence>
<accession>A0ABW2BA66</accession>
<keyword evidence="3" id="KW-0804">Transcription</keyword>
<reference evidence="6" key="1">
    <citation type="journal article" date="2019" name="Int. J. Syst. Evol. Microbiol.">
        <title>The Global Catalogue of Microorganisms (GCM) 10K type strain sequencing project: providing services to taxonomists for standard genome sequencing and annotation.</title>
        <authorList>
            <consortium name="The Broad Institute Genomics Platform"/>
            <consortium name="The Broad Institute Genome Sequencing Center for Infectious Disease"/>
            <person name="Wu L."/>
            <person name="Ma J."/>
        </authorList>
    </citation>
    <scope>NUCLEOTIDE SEQUENCE [LARGE SCALE GENOMIC DNA]</scope>
    <source>
        <strain evidence="6">CCUG 66188</strain>
    </source>
</reference>
<dbReference type="PROSITE" id="PS00041">
    <property type="entry name" value="HTH_ARAC_FAMILY_1"/>
    <property type="match status" value="1"/>
</dbReference>
<dbReference type="InterPro" id="IPR032687">
    <property type="entry name" value="AraC-type_N"/>
</dbReference>
<keyword evidence="2" id="KW-0238">DNA-binding</keyword>
<dbReference type="PROSITE" id="PS01124">
    <property type="entry name" value="HTH_ARAC_FAMILY_2"/>
    <property type="match status" value="1"/>
</dbReference>
<dbReference type="Gene3D" id="1.10.10.60">
    <property type="entry name" value="Homeodomain-like"/>
    <property type="match status" value="1"/>
</dbReference>
<organism evidence="5 6">
    <name type="scientific">Sulfitobacter porphyrae</name>
    <dbReference type="NCBI Taxonomy" id="1246864"/>
    <lineage>
        <taxon>Bacteria</taxon>
        <taxon>Pseudomonadati</taxon>
        <taxon>Pseudomonadota</taxon>
        <taxon>Alphaproteobacteria</taxon>
        <taxon>Rhodobacterales</taxon>
        <taxon>Roseobacteraceae</taxon>
        <taxon>Sulfitobacter</taxon>
    </lineage>
</organism>
<keyword evidence="6" id="KW-1185">Reference proteome</keyword>
<name>A0ABW2BA66_9RHOB</name>
<comment type="caution">
    <text evidence="5">The sequence shown here is derived from an EMBL/GenBank/DDBJ whole genome shotgun (WGS) entry which is preliminary data.</text>
</comment>
<dbReference type="SMART" id="SM00342">
    <property type="entry name" value="HTH_ARAC"/>
    <property type="match status" value="1"/>
</dbReference>
<dbReference type="InterPro" id="IPR018060">
    <property type="entry name" value="HTH_AraC"/>
</dbReference>
<feature type="domain" description="HTH araC/xylS-type" evidence="4">
    <location>
        <begin position="245"/>
        <end position="344"/>
    </location>
</feature>
<dbReference type="InterPro" id="IPR009057">
    <property type="entry name" value="Homeodomain-like_sf"/>
</dbReference>
<evidence type="ECO:0000313" key="5">
    <source>
        <dbReference type="EMBL" id="MFC6762382.1"/>
    </source>
</evidence>
<evidence type="ECO:0000259" key="4">
    <source>
        <dbReference type="PROSITE" id="PS01124"/>
    </source>
</evidence>
<gene>
    <name evidence="5" type="ORF">ACFQFQ_27175</name>
</gene>
<keyword evidence="1" id="KW-0805">Transcription regulation</keyword>
<dbReference type="Pfam" id="PF12833">
    <property type="entry name" value="HTH_18"/>
    <property type="match status" value="1"/>
</dbReference>
<protein>
    <submittedName>
        <fullName evidence="5">AraC family transcriptional regulator ligand-binding domain-containing protein</fullName>
    </submittedName>
</protein>
<dbReference type="PANTHER" id="PTHR47894:SF1">
    <property type="entry name" value="HTH-TYPE TRANSCRIPTIONAL REGULATOR VQSM"/>
    <property type="match status" value="1"/>
</dbReference>
<evidence type="ECO:0000256" key="2">
    <source>
        <dbReference type="ARBA" id="ARBA00023125"/>
    </source>
</evidence>
<dbReference type="Proteomes" id="UP001596353">
    <property type="component" value="Unassembled WGS sequence"/>
</dbReference>
<dbReference type="EMBL" id="JBHSWG010000004">
    <property type="protein sequence ID" value="MFC6762382.1"/>
    <property type="molecule type" value="Genomic_DNA"/>
</dbReference>
<evidence type="ECO:0000256" key="1">
    <source>
        <dbReference type="ARBA" id="ARBA00023015"/>
    </source>
</evidence>
<evidence type="ECO:0000256" key="3">
    <source>
        <dbReference type="ARBA" id="ARBA00023163"/>
    </source>
</evidence>